<dbReference type="GO" id="GO:0006508">
    <property type="term" value="P:proteolysis"/>
    <property type="evidence" value="ECO:0007669"/>
    <property type="project" value="InterPro"/>
</dbReference>
<dbReference type="InterPro" id="IPR001375">
    <property type="entry name" value="Peptidase_S9_cat"/>
</dbReference>
<dbReference type="FunFam" id="3.40.50.1820:FF:000043">
    <property type="entry name" value="acylamino-acid-releasing enzyme"/>
    <property type="match status" value="1"/>
</dbReference>
<comment type="similarity">
    <text evidence="3">Belongs to the peptidase S9C family.</text>
</comment>
<reference evidence="12" key="1">
    <citation type="submission" date="2017-10" db="EMBL/GenBank/DDBJ databases">
        <title>Rapid genome shrinkage in a self-fertile nematode reveals novel sperm competition proteins.</title>
        <authorList>
            <person name="Yin D."/>
            <person name="Schwarz E.M."/>
            <person name="Thomas C.G."/>
            <person name="Felde R.L."/>
            <person name="Korf I.F."/>
            <person name="Cutter A.D."/>
            <person name="Schartner C.M."/>
            <person name="Ralston E.J."/>
            <person name="Meyer B.J."/>
            <person name="Haag E.S."/>
        </authorList>
    </citation>
    <scope>NUCLEOTIDE SEQUENCE [LARGE SCALE GENOMIC DNA]</scope>
    <source>
        <strain evidence="12">JU1422</strain>
    </source>
</reference>
<evidence type="ECO:0000256" key="8">
    <source>
        <dbReference type="ARBA" id="ARBA00022801"/>
    </source>
</evidence>
<evidence type="ECO:0000256" key="1">
    <source>
        <dbReference type="ARBA" id="ARBA00000721"/>
    </source>
</evidence>
<evidence type="ECO:0000313" key="11">
    <source>
        <dbReference type="EMBL" id="PIC32504.1"/>
    </source>
</evidence>
<dbReference type="PANTHER" id="PTHR42776:SF4">
    <property type="entry name" value="ACYLAMINO-ACID-RELEASING ENZYME"/>
    <property type="match status" value="1"/>
</dbReference>
<dbReference type="Gene3D" id="3.40.50.1820">
    <property type="entry name" value="alpha/beta hydrolase"/>
    <property type="match status" value="1"/>
</dbReference>
<evidence type="ECO:0000256" key="4">
    <source>
        <dbReference type="ARBA" id="ARBA00011881"/>
    </source>
</evidence>
<dbReference type="OrthoDB" id="416344at2759"/>
<dbReference type="Pfam" id="PF19283">
    <property type="entry name" value="APEH_N"/>
    <property type="match status" value="1"/>
</dbReference>
<evidence type="ECO:0000259" key="9">
    <source>
        <dbReference type="Pfam" id="PF00326"/>
    </source>
</evidence>
<evidence type="ECO:0000259" key="10">
    <source>
        <dbReference type="Pfam" id="PF19283"/>
    </source>
</evidence>
<dbReference type="SUPFAM" id="SSF53474">
    <property type="entry name" value="alpha/beta-Hydrolases"/>
    <property type="match status" value="1"/>
</dbReference>
<dbReference type="Proteomes" id="UP000230233">
    <property type="component" value="Chromosome IV"/>
</dbReference>
<accession>A0A2G5TZ05</accession>
<name>A0A2G5TZ05_9PELO</name>
<organism evidence="11 12">
    <name type="scientific">Caenorhabditis nigoni</name>
    <dbReference type="NCBI Taxonomy" id="1611254"/>
    <lineage>
        <taxon>Eukaryota</taxon>
        <taxon>Metazoa</taxon>
        <taxon>Ecdysozoa</taxon>
        <taxon>Nematoda</taxon>
        <taxon>Chromadorea</taxon>
        <taxon>Rhabditida</taxon>
        <taxon>Rhabditina</taxon>
        <taxon>Rhabditomorpha</taxon>
        <taxon>Rhabditoidea</taxon>
        <taxon>Rhabditidae</taxon>
        <taxon>Peloderinae</taxon>
        <taxon>Caenorhabditis</taxon>
    </lineage>
</organism>
<sequence length="756" mass="84604">MQRLLLLRHVFFRRMSTTTVATSAAEYDVKALLTLKDLYGDLAQIPLPSQGRINKTKGDGDIIEVTTTWDNRAMALNQATRQQRVSIIGSRGPEVTDRYLMSSVALPMCNYENQRSTYSHSNRRVAQLLTTGTGDDKKQYLKIYNMEEHCEELCSDLTTQKKHGVIHGGGCQPFSCLHFSYGEGHVMYVAERLNKTAQYFDADIEWDNETKVFESKVGKKYELTESWGEQNVDVRRPVICTADVASGIVTVYDQIPAHISPCYAKWAPDDTGIVFFGLDGSETKPRLGRIYCNNRPGHVYYYDIKSGELTQISEGEVAAEEIQFSPDGKTLVWFQRAADGPHQAVLEMVAVEWPLSEQSKKPQDIQKRTVVPIITEKRPSTEFQGFSFPQTVSRSWSSDSTRLILSVAWCSKLELISVNIATGEIEKLSNNTNFLGSFTLLDVLDDEILAIVSAPNRPPNVLLGRLPEPSKADSMVWVRIDEGKNLTSRRHLFEFSSEILEFEHDGQTYEGILNVPNEGHNLPLVVNPHGGPHGASWAVWPRRDLTTLLNSGFAVLQINFTGSVGFGDDFIRNLAGKCGDIDAKQVHNAVLTVLDKNPRISGDKCVLFGGSYGGFMVSHLIGQYPGFYKSCVALNPVVNISTMHDITDIPEWCFYEGTGEMADWTKTTTQEQREAMFNASPIAHVEKAVTPYLLLIGEKDLRVVPHCRAFIRSLKARGVPAKVLSYPPSNHPLDEVNIEADYAINMVRWFEKSLSK</sequence>
<keyword evidence="12" id="KW-1185">Reference proteome</keyword>
<dbReference type="STRING" id="1611254.A0A2G5TZ05"/>
<evidence type="ECO:0000256" key="2">
    <source>
        <dbReference type="ARBA" id="ARBA00004496"/>
    </source>
</evidence>
<dbReference type="SUPFAM" id="SSF82171">
    <property type="entry name" value="DPP6 N-terminal domain-like"/>
    <property type="match status" value="1"/>
</dbReference>
<dbReference type="InterPro" id="IPR011042">
    <property type="entry name" value="6-blade_b-propeller_TolB-like"/>
</dbReference>
<dbReference type="InterPro" id="IPR045550">
    <property type="entry name" value="AARE_N"/>
</dbReference>
<evidence type="ECO:0000256" key="3">
    <source>
        <dbReference type="ARBA" id="ARBA00010040"/>
    </source>
</evidence>
<dbReference type="AlphaFoldDB" id="A0A2G5TZ05"/>
<dbReference type="EMBL" id="PDUG01000004">
    <property type="protein sequence ID" value="PIC32504.1"/>
    <property type="molecule type" value="Genomic_DNA"/>
</dbReference>
<dbReference type="Gene3D" id="2.120.10.30">
    <property type="entry name" value="TolB, C-terminal domain"/>
    <property type="match status" value="1"/>
</dbReference>
<protein>
    <recommendedName>
        <fullName evidence="6">Acylamino-acid-releasing enzyme</fullName>
        <ecNumber evidence="5">3.4.19.1</ecNumber>
    </recommendedName>
</protein>
<evidence type="ECO:0000256" key="6">
    <source>
        <dbReference type="ARBA" id="ARBA00018421"/>
    </source>
</evidence>
<keyword evidence="7" id="KW-0963">Cytoplasm</keyword>
<gene>
    <name evidence="11" type="primary">Cni-dpf-5</name>
    <name evidence="11" type="synonym">Cnig_chr_IV.g12814</name>
    <name evidence="11" type="ORF">B9Z55_012814</name>
</gene>
<feature type="domain" description="Peptidase S9 prolyl oligopeptidase catalytic" evidence="9">
    <location>
        <begin position="547"/>
        <end position="754"/>
    </location>
</feature>
<evidence type="ECO:0000256" key="5">
    <source>
        <dbReference type="ARBA" id="ARBA00012917"/>
    </source>
</evidence>
<dbReference type="PANTHER" id="PTHR42776">
    <property type="entry name" value="SERINE PEPTIDASE S9 FAMILY MEMBER"/>
    <property type="match status" value="1"/>
</dbReference>
<dbReference type="FunFam" id="2.120.10.30:FF:000232">
    <property type="entry name" value="Protein CBR-DPF-5"/>
    <property type="match status" value="1"/>
</dbReference>
<feature type="domain" description="Acylamino-acid-releasing enzyme N-terminal" evidence="10">
    <location>
        <begin position="135"/>
        <end position="478"/>
    </location>
</feature>
<comment type="subunit">
    <text evidence="4">Homotetramer.</text>
</comment>
<comment type="caution">
    <text evidence="11">The sequence shown here is derived from an EMBL/GenBank/DDBJ whole genome shotgun (WGS) entry which is preliminary data.</text>
</comment>
<comment type="catalytic activity">
    <reaction evidence="1">
        <text>Cleavage of an N-acetyl or N-formyl amino acid from the N-terminus of a polypeptide.</text>
        <dbReference type="EC" id="3.4.19.1"/>
    </reaction>
</comment>
<dbReference type="InterPro" id="IPR029058">
    <property type="entry name" value="AB_hydrolase_fold"/>
</dbReference>
<comment type="subcellular location">
    <subcellularLocation>
        <location evidence="2">Cytoplasm</location>
    </subcellularLocation>
</comment>
<evidence type="ECO:0000313" key="12">
    <source>
        <dbReference type="Proteomes" id="UP000230233"/>
    </source>
</evidence>
<keyword evidence="8" id="KW-0378">Hydrolase</keyword>
<dbReference type="GO" id="GO:0008242">
    <property type="term" value="F:omega peptidase activity"/>
    <property type="evidence" value="ECO:0007669"/>
    <property type="project" value="UniProtKB-EC"/>
</dbReference>
<dbReference type="GO" id="GO:0005737">
    <property type="term" value="C:cytoplasm"/>
    <property type="evidence" value="ECO:0007669"/>
    <property type="project" value="UniProtKB-SubCell"/>
</dbReference>
<evidence type="ECO:0000256" key="7">
    <source>
        <dbReference type="ARBA" id="ARBA00022490"/>
    </source>
</evidence>
<dbReference type="EC" id="3.4.19.1" evidence="5"/>
<dbReference type="Pfam" id="PF00326">
    <property type="entry name" value="Peptidase_S9"/>
    <property type="match status" value="1"/>
</dbReference>
<proteinExistence type="inferred from homology"/>
<dbReference type="GO" id="GO:0004252">
    <property type="term" value="F:serine-type endopeptidase activity"/>
    <property type="evidence" value="ECO:0007669"/>
    <property type="project" value="TreeGrafter"/>
</dbReference>